<dbReference type="Pfam" id="PF03466">
    <property type="entry name" value="LysR_substrate"/>
    <property type="match status" value="1"/>
</dbReference>
<dbReference type="GO" id="GO:0003677">
    <property type="term" value="F:DNA binding"/>
    <property type="evidence" value="ECO:0007669"/>
    <property type="project" value="UniProtKB-KW"/>
</dbReference>
<dbReference type="InterPro" id="IPR005119">
    <property type="entry name" value="LysR_subst-bd"/>
</dbReference>
<dbReference type="InterPro" id="IPR036388">
    <property type="entry name" value="WH-like_DNA-bd_sf"/>
</dbReference>
<evidence type="ECO:0000256" key="1">
    <source>
        <dbReference type="ARBA" id="ARBA00009437"/>
    </source>
</evidence>
<dbReference type="Proteomes" id="UP000292452">
    <property type="component" value="Unassembled WGS sequence"/>
</dbReference>
<keyword evidence="3" id="KW-0238">DNA-binding</keyword>
<dbReference type="PRINTS" id="PR00039">
    <property type="entry name" value="HTHLYSR"/>
</dbReference>
<dbReference type="Gene3D" id="3.40.190.290">
    <property type="match status" value="1"/>
</dbReference>
<proteinExistence type="inferred from homology"/>
<sequence>MNVAELRWFLVLADTEHVTDAAAMLHITQPTLSRALHRLEKELGTPLFDRDRHRLHLNPRGEVFQQHVRRALQEISTAEDRIATMLDPQQGTISLAFPHSFGRWLIPELISAYRQQAPTAQFLLHSDAADAVVQSLRDGGSDLIITSPEPADPDLAWHPLCEERLWLAVPAAHPLAGREEVSIADAAAEQFITLRPEFGLRQTTDLLFSRAGHTPAITMEATEIATIRGLVASGLGVSVLPRDPGTAEPEGLTLVPLTDTDAHRTIGTAWHRTRPTTPAVRNFRTFIAERTVRQR</sequence>
<dbReference type="Gene3D" id="1.10.10.10">
    <property type="entry name" value="Winged helix-like DNA-binding domain superfamily/Winged helix DNA-binding domain"/>
    <property type="match status" value="1"/>
</dbReference>
<reference evidence="6 7" key="1">
    <citation type="submission" date="2019-02" db="EMBL/GenBank/DDBJ databases">
        <title>Draft Genome Sequence of Streptomyces sp. AM-2504, identified by 16S rRNA comparative analysis as a Streptomyces Kasugaensis strain.</title>
        <authorList>
            <person name="Napolioni V."/>
            <person name="Giuliodori A.M."/>
            <person name="Spurio R."/>
            <person name="Fabbretti A."/>
        </authorList>
    </citation>
    <scope>NUCLEOTIDE SEQUENCE [LARGE SCALE GENOMIC DNA]</scope>
    <source>
        <strain evidence="6 7">AM-2504</strain>
    </source>
</reference>
<dbReference type="InterPro" id="IPR036390">
    <property type="entry name" value="WH_DNA-bd_sf"/>
</dbReference>
<dbReference type="FunFam" id="1.10.10.10:FF:000001">
    <property type="entry name" value="LysR family transcriptional regulator"/>
    <property type="match status" value="1"/>
</dbReference>
<evidence type="ECO:0000313" key="7">
    <source>
        <dbReference type="Proteomes" id="UP000292452"/>
    </source>
</evidence>
<comment type="caution">
    <text evidence="6">The sequence shown here is derived from an EMBL/GenBank/DDBJ whole genome shotgun (WGS) entry which is preliminary data.</text>
</comment>
<evidence type="ECO:0000256" key="4">
    <source>
        <dbReference type="ARBA" id="ARBA00023163"/>
    </source>
</evidence>
<dbReference type="GO" id="GO:0032993">
    <property type="term" value="C:protein-DNA complex"/>
    <property type="evidence" value="ECO:0007669"/>
    <property type="project" value="TreeGrafter"/>
</dbReference>
<evidence type="ECO:0000256" key="2">
    <source>
        <dbReference type="ARBA" id="ARBA00023015"/>
    </source>
</evidence>
<evidence type="ECO:0000256" key="3">
    <source>
        <dbReference type="ARBA" id="ARBA00023125"/>
    </source>
</evidence>
<feature type="domain" description="HTH lysR-type" evidence="5">
    <location>
        <begin position="1"/>
        <end position="58"/>
    </location>
</feature>
<dbReference type="AlphaFoldDB" id="A0A4Q9I027"/>
<dbReference type="Pfam" id="PF00126">
    <property type="entry name" value="HTH_1"/>
    <property type="match status" value="1"/>
</dbReference>
<keyword evidence="7" id="KW-1185">Reference proteome</keyword>
<name>A0A4Q9I027_STRKA</name>
<evidence type="ECO:0000313" key="6">
    <source>
        <dbReference type="EMBL" id="TBO60936.1"/>
    </source>
</evidence>
<dbReference type="SUPFAM" id="SSF46785">
    <property type="entry name" value="Winged helix' DNA-binding domain"/>
    <property type="match status" value="1"/>
</dbReference>
<gene>
    <name evidence="6" type="ORF">EYS09_03990</name>
</gene>
<dbReference type="InterPro" id="IPR000847">
    <property type="entry name" value="LysR_HTH_N"/>
</dbReference>
<dbReference type="GO" id="GO:0003700">
    <property type="term" value="F:DNA-binding transcription factor activity"/>
    <property type="evidence" value="ECO:0007669"/>
    <property type="project" value="InterPro"/>
</dbReference>
<dbReference type="PROSITE" id="PS50931">
    <property type="entry name" value="HTH_LYSR"/>
    <property type="match status" value="1"/>
</dbReference>
<dbReference type="EMBL" id="SIXH01000021">
    <property type="protein sequence ID" value="TBO60936.1"/>
    <property type="molecule type" value="Genomic_DNA"/>
</dbReference>
<accession>A0A4Q9I027</accession>
<dbReference type="CDD" id="cd08434">
    <property type="entry name" value="PBP2_GltC_like"/>
    <property type="match status" value="1"/>
</dbReference>
<protein>
    <submittedName>
        <fullName evidence="6">LysR family transcriptional regulator</fullName>
    </submittedName>
</protein>
<comment type="similarity">
    <text evidence="1">Belongs to the LysR transcriptional regulatory family.</text>
</comment>
<dbReference type="SUPFAM" id="SSF53850">
    <property type="entry name" value="Periplasmic binding protein-like II"/>
    <property type="match status" value="1"/>
</dbReference>
<keyword evidence="4" id="KW-0804">Transcription</keyword>
<dbReference type="PANTHER" id="PTHR30346">
    <property type="entry name" value="TRANSCRIPTIONAL DUAL REGULATOR HCAR-RELATED"/>
    <property type="match status" value="1"/>
</dbReference>
<dbReference type="RefSeq" id="WP_131122186.1">
    <property type="nucleotide sequence ID" value="NZ_SIXH01000021.1"/>
</dbReference>
<evidence type="ECO:0000259" key="5">
    <source>
        <dbReference type="PROSITE" id="PS50931"/>
    </source>
</evidence>
<dbReference type="PANTHER" id="PTHR30346:SF28">
    <property type="entry name" value="HTH-TYPE TRANSCRIPTIONAL REGULATOR CYNR"/>
    <property type="match status" value="1"/>
</dbReference>
<organism evidence="6 7">
    <name type="scientific">Streptomyces kasugaensis</name>
    <dbReference type="NCBI Taxonomy" id="1946"/>
    <lineage>
        <taxon>Bacteria</taxon>
        <taxon>Bacillati</taxon>
        <taxon>Actinomycetota</taxon>
        <taxon>Actinomycetes</taxon>
        <taxon>Kitasatosporales</taxon>
        <taxon>Streptomycetaceae</taxon>
        <taxon>Streptomyces</taxon>
    </lineage>
</organism>
<keyword evidence="2" id="KW-0805">Transcription regulation</keyword>